<dbReference type="AlphaFoldDB" id="A0A9P1MAV0"/>
<dbReference type="GO" id="GO:0000045">
    <property type="term" value="P:autophagosome assembly"/>
    <property type="evidence" value="ECO:0007669"/>
    <property type="project" value="TreeGrafter"/>
</dbReference>
<evidence type="ECO:0000256" key="1">
    <source>
        <dbReference type="ARBA" id="ARBA00004477"/>
    </source>
</evidence>
<evidence type="ECO:0000313" key="9">
    <source>
        <dbReference type="EMBL" id="CAI4216624.1"/>
    </source>
</evidence>
<proteinExistence type="inferred from homology"/>
<comment type="subcellular location">
    <subcellularLocation>
        <location evidence="1">Endoplasmic reticulum membrane</location>
        <topology evidence="1">Multi-pass membrane protein</topology>
    </subcellularLocation>
</comment>
<feature type="transmembrane region" description="Helical" evidence="8">
    <location>
        <begin position="32"/>
        <end position="54"/>
    </location>
</feature>
<dbReference type="Proteomes" id="UP000838763">
    <property type="component" value="Unassembled WGS sequence"/>
</dbReference>
<sequence>MRQALANFQSLTASLFGVTAGILGLQSYAGFLFYFAFTTICAILFHFFRIAPASRAAGLSPLDTSIYFKGPFDFWTGGFMAGLPGYILTWTLFFGLVRA</sequence>
<evidence type="ECO:0000313" key="10">
    <source>
        <dbReference type="Proteomes" id="UP000838763"/>
    </source>
</evidence>
<evidence type="ECO:0000256" key="4">
    <source>
        <dbReference type="ARBA" id="ARBA00022692"/>
    </source>
</evidence>
<dbReference type="GO" id="GO:0072546">
    <property type="term" value="C:EMC complex"/>
    <property type="evidence" value="ECO:0007669"/>
    <property type="project" value="InterPro"/>
</dbReference>
<dbReference type="PANTHER" id="PTHR20994:SF0">
    <property type="entry name" value="ER MEMBRANE PROTEIN COMPLEX SUBUNIT 6"/>
    <property type="match status" value="1"/>
</dbReference>
<dbReference type="EMBL" id="CALLCH030000015">
    <property type="protein sequence ID" value="CAI4216624.1"/>
    <property type="molecule type" value="Genomic_DNA"/>
</dbReference>
<keyword evidence="10" id="KW-1185">Reference proteome</keyword>
<keyword evidence="6 8" id="KW-1133">Transmembrane helix</keyword>
<keyword evidence="5" id="KW-0256">Endoplasmic reticulum</keyword>
<gene>
    <name evidence="9" type="ORF">PPNO1_LOCUS6276</name>
</gene>
<feature type="transmembrane region" description="Helical" evidence="8">
    <location>
        <begin position="6"/>
        <end position="25"/>
    </location>
</feature>
<evidence type="ECO:0000256" key="7">
    <source>
        <dbReference type="ARBA" id="ARBA00023136"/>
    </source>
</evidence>
<name>A0A9P1MAV0_9PEZI</name>
<evidence type="ECO:0000256" key="5">
    <source>
        <dbReference type="ARBA" id="ARBA00022824"/>
    </source>
</evidence>
<dbReference type="InterPro" id="IPR008504">
    <property type="entry name" value="Emc6"/>
</dbReference>
<dbReference type="PANTHER" id="PTHR20994">
    <property type="entry name" value="ER MEMBRANE PROTEIN COMPLEX SUBUNIT 6"/>
    <property type="match status" value="1"/>
</dbReference>
<evidence type="ECO:0000256" key="8">
    <source>
        <dbReference type="SAM" id="Phobius"/>
    </source>
</evidence>
<keyword evidence="7 8" id="KW-0472">Membrane</keyword>
<evidence type="ECO:0000256" key="3">
    <source>
        <dbReference type="ARBA" id="ARBA00020827"/>
    </source>
</evidence>
<protein>
    <recommendedName>
        <fullName evidence="3">ER membrane protein complex subunit 6</fullName>
    </recommendedName>
</protein>
<evidence type="ECO:0000256" key="6">
    <source>
        <dbReference type="ARBA" id="ARBA00022989"/>
    </source>
</evidence>
<reference evidence="9" key="1">
    <citation type="submission" date="2022-11" db="EMBL/GenBank/DDBJ databases">
        <authorList>
            <person name="Scott C."/>
            <person name="Bruce N."/>
        </authorList>
    </citation>
    <scope>NUCLEOTIDE SEQUENCE</scope>
</reference>
<dbReference type="InterPro" id="IPR029008">
    <property type="entry name" value="EMC6-like"/>
</dbReference>
<comment type="caution">
    <text evidence="9">The sequence shown here is derived from an EMBL/GenBank/DDBJ whole genome shotgun (WGS) entry which is preliminary data.</text>
</comment>
<dbReference type="Pfam" id="PF07019">
    <property type="entry name" value="EMC6"/>
    <property type="match status" value="1"/>
</dbReference>
<dbReference type="OrthoDB" id="16510at2759"/>
<dbReference type="GO" id="GO:0034975">
    <property type="term" value="P:protein folding in endoplasmic reticulum"/>
    <property type="evidence" value="ECO:0007669"/>
    <property type="project" value="TreeGrafter"/>
</dbReference>
<accession>A0A9P1MAV0</accession>
<evidence type="ECO:0000256" key="2">
    <source>
        <dbReference type="ARBA" id="ARBA00009436"/>
    </source>
</evidence>
<organism evidence="9 10">
    <name type="scientific">Parascedosporium putredinis</name>
    <dbReference type="NCBI Taxonomy" id="1442378"/>
    <lineage>
        <taxon>Eukaryota</taxon>
        <taxon>Fungi</taxon>
        <taxon>Dikarya</taxon>
        <taxon>Ascomycota</taxon>
        <taxon>Pezizomycotina</taxon>
        <taxon>Sordariomycetes</taxon>
        <taxon>Hypocreomycetidae</taxon>
        <taxon>Microascales</taxon>
        <taxon>Microascaceae</taxon>
        <taxon>Parascedosporium</taxon>
    </lineage>
</organism>
<keyword evidence="4 8" id="KW-0812">Transmembrane</keyword>
<comment type="similarity">
    <text evidence="2">Belongs to the EMC6 family.</text>
</comment>
<feature type="transmembrane region" description="Helical" evidence="8">
    <location>
        <begin position="74"/>
        <end position="97"/>
    </location>
</feature>